<dbReference type="GO" id="GO:0003729">
    <property type="term" value="F:mRNA binding"/>
    <property type="evidence" value="ECO:0007669"/>
    <property type="project" value="UniProtKB-ARBA"/>
</dbReference>
<evidence type="ECO:0000256" key="3">
    <source>
        <dbReference type="PROSITE-ProRule" id="PRU00176"/>
    </source>
</evidence>
<dbReference type="InterPro" id="IPR000504">
    <property type="entry name" value="RRM_dom"/>
</dbReference>
<keyword evidence="2 3" id="KW-0694">RNA-binding</keyword>
<dbReference type="FunFam" id="3.30.70.330:FF:000383">
    <property type="entry name" value="Sex lethal, isoform D"/>
    <property type="match status" value="1"/>
</dbReference>
<evidence type="ECO:0000259" key="5">
    <source>
        <dbReference type="PROSITE" id="PS50102"/>
    </source>
</evidence>
<proteinExistence type="predicted"/>
<protein>
    <recommendedName>
        <fullName evidence="5">RRM domain-containing protein</fullName>
    </recommendedName>
</protein>
<sequence>MHHPLQVKPADSENRNGKQSIKRNNKFFHSRRKRFLTNFSSLSLSLSRIERKLFIGMLSKKYGEVEVRQMFSVYGNIEECTILKDANGQSKGCAFVTYTSRTSAVNAIKAMNHALTLEGCSSPLVVKFADSQKEKEARKQQQMLVHQLWTALASPTLTQTVAAANPYLAFAAAAANAAQQQQQQQQQFAAAAATLALQQQFAPFTSTQDPFAFSALTTNPVLAALTATSGSAPASVSSTALNAANNLYGNQVFANKSSASLSPLSSLSTTPQVTKATTNARSQIPKQLEGPDGANLFIYHLPAEYTDADLVELFSSFGNVLSSRVFIDKQTNLSKCFGFVSFDNPLSAQAAIQAMNGFQISNKRLKVQLKKVKEKPY</sequence>
<dbReference type="SMART" id="SM00360">
    <property type="entry name" value="RRM"/>
    <property type="match status" value="2"/>
</dbReference>
<dbReference type="OrthoDB" id="267048at2759"/>
<dbReference type="SUPFAM" id="SSF54928">
    <property type="entry name" value="RNA-binding domain, RBD"/>
    <property type="match status" value="1"/>
</dbReference>
<dbReference type="AlphaFoldDB" id="A0A3S3PKF7"/>
<keyword evidence="1" id="KW-0677">Repeat</keyword>
<evidence type="ECO:0000256" key="1">
    <source>
        <dbReference type="ARBA" id="ARBA00022737"/>
    </source>
</evidence>
<dbReference type="STRING" id="1965070.A0A3S3PKF7"/>
<dbReference type="InterPro" id="IPR035979">
    <property type="entry name" value="RBD_domain_sf"/>
</dbReference>
<gene>
    <name evidence="6" type="ORF">B4U79_02541</name>
</gene>
<feature type="domain" description="RRM" evidence="5">
    <location>
        <begin position="51"/>
        <end position="131"/>
    </location>
</feature>
<evidence type="ECO:0000313" key="6">
    <source>
        <dbReference type="EMBL" id="RWS14324.1"/>
    </source>
</evidence>
<dbReference type="Pfam" id="PF00076">
    <property type="entry name" value="RRM_1"/>
    <property type="match status" value="2"/>
</dbReference>
<dbReference type="FunFam" id="3.30.70.330:FF:000322">
    <property type="entry name" value="CUGBP Elav-like family member 2"/>
    <property type="match status" value="1"/>
</dbReference>
<name>A0A3S3PKF7_9ACAR</name>
<dbReference type="EMBL" id="NCKU01000754">
    <property type="protein sequence ID" value="RWS14324.1"/>
    <property type="molecule type" value="Genomic_DNA"/>
</dbReference>
<dbReference type="PROSITE" id="PS50102">
    <property type="entry name" value="RRM"/>
    <property type="match status" value="2"/>
</dbReference>
<feature type="domain" description="RRM" evidence="5">
    <location>
        <begin position="294"/>
        <end position="372"/>
    </location>
</feature>
<reference evidence="6 7" key="1">
    <citation type="journal article" date="2018" name="Gigascience">
        <title>Genomes of trombidid mites reveal novel predicted allergens and laterally-transferred genes associated with secondary metabolism.</title>
        <authorList>
            <person name="Dong X."/>
            <person name="Chaisiri K."/>
            <person name="Xia D."/>
            <person name="Armstrong S.D."/>
            <person name="Fang Y."/>
            <person name="Donnelly M.J."/>
            <person name="Kadowaki T."/>
            <person name="McGarry J.W."/>
            <person name="Darby A.C."/>
            <person name="Makepeace B.L."/>
        </authorList>
    </citation>
    <scope>NUCLEOTIDE SEQUENCE [LARGE SCALE GENOMIC DNA]</scope>
    <source>
        <strain evidence="6">UoL-WK</strain>
    </source>
</reference>
<dbReference type="GO" id="GO:0010629">
    <property type="term" value="P:negative regulation of gene expression"/>
    <property type="evidence" value="ECO:0007669"/>
    <property type="project" value="UniProtKB-ARBA"/>
</dbReference>
<dbReference type="InterPro" id="IPR012677">
    <property type="entry name" value="Nucleotide-bd_a/b_plait_sf"/>
</dbReference>
<feature type="region of interest" description="Disordered" evidence="4">
    <location>
        <begin position="1"/>
        <end position="24"/>
    </location>
</feature>
<dbReference type="Gene3D" id="3.30.70.330">
    <property type="match status" value="2"/>
</dbReference>
<keyword evidence="7" id="KW-1185">Reference proteome</keyword>
<dbReference type="PANTHER" id="PTHR24012">
    <property type="entry name" value="RNA BINDING PROTEIN"/>
    <property type="match status" value="1"/>
</dbReference>
<dbReference type="GO" id="GO:0005737">
    <property type="term" value="C:cytoplasm"/>
    <property type="evidence" value="ECO:0007669"/>
    <property type="project" value="UniProtKB-ARBA"/>
</dbReference>
<evidence type="ECO:0000256" key="4">
    <source>
        <dbReference type="SAM" id="MobiDB-lite"/>
    </source>
</evidence>
<comment type="caution">
    <text evidence="6">The sequence shown here is derived from an EMBL/GenBank/DDBJ whole genome shotgun (WGS) entry which is preliminary data.</text>
</comment>
<dbReference type="Proteomes" id="UP000285301">
    <property type="component" value="Unassembled WGS sequence"/>
</dbReference>
<evidence type="ECO:0000313" key="7">
    <source>
        <dbReference type="Proteomes" id="UP000285301"/>
    </source>
</evidence>
<evidence type="ECO:0000256" key="2">
    <source>
        <dbReference type="ARBA" id="ARBA00022884"/>
    </source>
</evidence>
<accession>A0A3S3PKF7</accession>
<organism evidence="6 7">
    <name type="scientific">Dinothrombium tinctorium</name>
    <dbReference type="NCBI Taxonomy" id="1965070"/>
    <lineage>
        <taxon>Eukaryota</taxon>
        <taxon>Metazoa</taxon>
        <taxon>Ecdysozoa</taxon>
        <taxon>Arthropoda</taxon>
        <taxon>Chelicerata</taxon>
        <taxon>Arachnida</taxon>
        <taxon>Acari</taxon>
        <taxon>Acariformes</taxon>
        <taxon>Trombidiformes</taxon>
        <taxon>Prostigmata</taxon>
        <taxon>Anystina</taxon>
        <taxon>Parasitengona</taxon>
        <taxon>Trombidioidea</taxon>
        <taxon>Trombidiidae</taxon>
        <taxon>Dinothrombium</taxon>
    </lineage>
</organism>
<dbReference type="GO" id="GO:0009967">
    <property type="term" value="P:positive regulation of signal transduction"/>
    <property type="evidence" value="ECO:0007669"/>
    <property type="project" value="UniProtKB-ARBA"/>
</dbReference>